<evidence type="ECO:0000259" key="2">
    <source>
        <dbReference type="Pfam" id="PF09335"/>
    </source>
</evidence>
<keyword evidence="4" id="KW-1185">Reference proteome</keyword>
<protein>
    <submittedName>
        <fullName evidence="3">DedA family protein</fullName>
    </submittedName>
</protein>
<feature type="transmembrane region" description="Helical" evidence="1">
    <location>
        <begin position="105"/>
        <end position="130"/>
    </location>
</feature>
<dbReference type="Pfam" id="PF09335">
    <property type="entry name" value="VTT_dom"/>
    <property type="match status" value="1"/>
</dbReference>
<keyword evidence="1" id="KW-0812">Transmembrane</keyword>
<proteinExistence type="predicted"/>
<dbReference type="KEGG" id="talb:FTW19_13745"/>
<feature type="domain" description="VTT" evidence="2">
    <location>
        <begin position="55"/>
        <end position="155"/>
    </location>
</feature>
<feature type="transmembrane region" description="Helical" evidence="1">
    <location>
        <begin position="137"/>
        <end position="161"/>
    </location>
</feature>
<reference evidence="3 4" key="1">
    <citation type="submission" date="2019-08" db="EMBL/GenBank/DDBJ databases">
        <title>Complete genome sequence of Terriglobus albidus strain ORNL.</title>
        <authorList>
            <person name="Podar M."/>
        </authorList>
    </citation>
    <scope>NUCLEOTIDE SEQUENCE [LARGE SCALE GENOMIC DNA]</scope>
    <source>
        <strain evidence="3 4">ORNL</strain>
    </source>
</reference>
<dbReference type="RefSeq" id="WP_147648167.1">
    <property type="nucleotide sequence ID" value="NZ_CP042806.1"/>
</dbReference>
<evidence type="ECO:0000313" key="3">
    <source>
        <dbReference type="EMBL" id="QEE28969.1"/>
    </source>
</evidence>
<dbReference type="PANTHER" id="PTHR42709">
    <property type="entry name" value="ALKALINE PHOSPHATASE LIKE PROTEIN"/>
    <property type="match status" value="1"/>
</dbReference>
<keyword evidence="1" id="KW-0472">Membrane</keyword>
<dbReference type="InterPro" id="IPR051311">
    <property type="entry name" value="DedA_domain"/>
</dbReference>
<evidence type="ECO:0000313" key="4">
    <source>
        <dbReference type="Proteomes" id="UP000321820"/>
    </source>
</evidence>
<accession>A0A5B9EB32</accession>
<gene>
    <name evidence="3" type="ORF">FTW19_13745</name>
</gene>
<sequence>MLSLFHKWNVAIFAALAPLGLWGLGVLAAIDAASIYIPIDALIIEYSAHDHAKFLLYCLIAAAGEALGSLVPYYLGRAGGELFLMKKIDRARYERLRDRFERQEFLAIMIPSMMAPPMPVKLFLLAAGVFEMRAISLFCAVFAGMFLRFSVLATITILYGPRIVQIIGSTVKAHPVIVLATAGVLVMLIAIQVVRKLLDRTKGARFPVED</sequence>
<feature type="transmembrane region" description="Helical" evidence="1">
    <location>
        <begin position="12"/>
        <end position="33"/>
    </location>
</feature>
<dbReference type="EMBL" id="CP042806">
    <property type="protein sequence ID" value="QEE28969.1"/>
    <property type="molecule type" value="Genomic_DNA"/>
</dbReference>
<dbReference type="InterPro" id="IPR032816">
    <property type="entry name" value="VTT_dom"/>
</dbReference>
<feature type="transmembrane region" description="Helical" evidence="1">
    <location>
        <begin position="54"/>
        <end position="75"/>
    </location>
</feature>
<organism evidence="3 4">
    <name type="scientific">Terriglobus albidus</name>
    <dbReference type="NCBI Taxonomy" id="1592106"/>
    <lineage>
        <taxon>Bacteria</taxon>
        <taxon>Pseudomonadati</taxon>
        <taxon>Acidobacteriota</taxon>
        <taxon>Terriglobia</taxon>
        <taxon>Terriglobales</taxon>
        <taxon>Acidobacteriaceae</taxon>
        <taxon>Terriglobus</taxon>
    </lineage>
</organism>
<keyword evidence="1" id="KW-1133">Transmembrane helix</keyword>
<dbReference type="PANTHER" id="PTHR42709:SF11">
    <property type="entry name" value="DEDA FAMILY PROTEIN"/>
    <property type="match status" value="1"/>
</dbReference>
<dbReference type="GO" id="GO:0005886">
    <property type="term" value="C:plasma membrane"/>
    <property type="evidence" value="ECO:0007669"/>
    <property type="project" value="TreeGrafter"/>
</dbReference>
<dbReference type="OrthoDB" id="115324at2"/>
<name>A0A5B9EB32_9BACT</name>
<dbReference type="AlphaFoldDB" id="A0A5B9EB32"/>
<dbReference type="Proteomes" id="UP000321820">
    <property type="component" value="Chromosome"/>
</dbReference>
<evidence type="ECO:0000256" key="1">
    <source>
        <dbReference type="SAM" id="Phobius"/>
    </source>
</evidence>
<feature type="transmembrane region" description="Helical" evidence="1">
    <location>
        <begin position="173"/>
        <end position="194"/>
    </location>
</feature>